<dbReference type="RefSeq" id="WP_010384126.1">
    <property type="nucleotide sequence ID" value="NZ_AHCD03000027.1"/>
</dbReference>
<dbReference type="GO" id="GO:0005524">
    <property type="term" value="F:ATP binding"/>
    <property type="evidence" value="ECO:0007669"/>
    <property type="project" value="UniProtKB-KW"/>
</dbReference>
<gene>
    <name evidence="14" type="primary">cca</name>
    <name evidence="14" type="ORF">PRUB_a2408</name>
</gene>
<evidence type="ECO:0000256" key="11">
    <source>
        <dbReference type="RuleBase" id="RU003953"/>
    </source>
</evidence>
<dbReference type="GeneID" id="61356709"/>
<evidence type="ECO:0000256" key="8">
    <source>
        <dbReference type="ARBA" id="ARBA00022840"/>
    </source>
</evidence>
<feature type="domain" description="tRNA nucleotidyltransferase/poly(A) polymerase RNA and SrmB- binding" evidence="13">
    <location>
        <begin position="149"/>
        <end position="211"/>
    </location>
</feature>
<evidence type="ECO:0000256" key="5">
    <source>
        <dbReference type="ARBA" id="ARBA00022723"/>
    </source>
</evidence>
<evidence type="ECO:0000256" key="4">
    <source>
        <dbReference type="ARBA" id="ARBA00022695"/>
    </source>
</evidence>
<dbReference type="SUPFAM" id="SSF81891">
    <property type="entry name" value="Poly A polymerase C-terminal region-like"/>
    <property type="match status" value="1"/>
</dbReference>
<dbReference type="CDD" id="cd05398">
    <property type="entry name" value="NT_ClassII-CCAase"/>
    <property type="match status" value="1"/>
</dbReference>
<comment type="caution">
    <text evidence="14">The sequence shown here is derived from an EMBL/GenBank/DDBJ whole genome shotgun (WGS) entry which is preliminary data.</text>
</comment>
<keyword evidence="9" id="KW-0460">Magnesium</keyword>
<dbReference type="Gene3D" id="3.30.460.10">
    <property type="entry name" value="Beta Polymerase, domain 2"/>
    <property type="match status" value="1"/>
</dbReference>
<evidence type="ECO:0000256" key="2">
    <source>
        <dbReference type="ARBA" id="ARBA00022679"/>
    </source>
</evidence>
<keyword evidence="10 11" id="KW-0694">RNA-binding</keyword>
<keyword evidence="7" id="KW-0692">RNA repair</keyword>
<dbReference type="PIRSF" id="PIRSF000813">
    <property type="entry name" value="CCA_bact"/>
    <property type="match status" value="1"/>
</dbReference>
<dbReference type="InterPro" id="IPR032828">
    <property type="entry name" value="PolyA_RNA-bd"/>
</dbReference>
<evidence type="ECO:0000256" key="10">
    <source>
        <dbReference type="ARBA" id="ARBA00022884"/>
    </source>
</evidence>
<dbReference type="PANTHER" id="PTHR47545:SF1">
    <property type="entry name" value="MULTIFUNCTIONAL CCA PROTEIN"/>
    <property type="match status" value="1"/>
</dbReference>
<evidence type="ECO:0000256" key="9">
    <source>
        <dbReference type="ARBA" id="ARBA00022842"/>
    </source>
</evidence>
<dbReference type="AlphaFoldDB" id="A0A8T0CB42"/>
<keyword evidence="2 11" id="KW-0808">Transferase</keyword>
<dbReference type="GO" id="GO:0001680">
    <property type="term" value="P:tRNA 3'-terminal CCA addition"/>
    <property type="evidence" value="ECO:0007669"/>
    <property type="project" value="InterPro"/>
</dbReference>
<dbReference type="GO" id="GO:0046872">
    <property type="term" value="F:metal ion binding"/>
    <property type="evidence" value="ECO:0007669"/>
    <property type="project" value="UniProtKB-KW"/>
</dbReference>
<keyword evidence="4" id="KW-0548">Nucleotidyltransferase</keyword>
<comment type="similarity">
    <text evidence="11">Belongs to the tRNA nucleotidyltransferase/poly(A) polymerase family.</text>
</comment>
<keyword evidence="3" id="KW-0819">tRNA processing</keyword>
<dbReference type="SUPFAM" id="SSF81301">
    <property type="entry name" value="Nucleotidyltransferase"/>
    <property type="match status" value="1"/>
</dbReference>
<evidence type="ECO:0000259" key="12">
    <source>
        <dbReference type="Pfam" id="PF01743"/>
    </source>
</evidence>
<dbReference type="GO" id="GO:0003723">
    <property type="term" value="F:RNA binding"/>
    <property type="evidence" value="ECO:0007669"/>
    <property type="project" value="UniProtKB-KW"/>
</dbReference>
<protein>
    <submittedName>
        <fullName evidence="14">tRNA nucleotidyltransferase (CCA-adding enzyme)</fullName>
    </submittedName>
</protein>
<feature type="domain" description="Poly A polymerase head" evidence="12">
    <location>
        <begin position="3"/>
        <end position="122"/>
    </location>
</feature>
<evidence type="ECO:0000256" key="1">
    <source>
        <dbReference type="ARBA" id="ARBA00001946"/>
    </source>
</evidence>
<keyword evidence="8" id="KW-0067">ATP-binding</keyword>
<dbReference type="Pfam" id="PF12627">
    <property type="entry name" value="PolyA_pol_RNAbd"/>
    <property type="match status" value="1"/>
</dbReference>
<comment type="cofactor">
    <cofactor evidence="1">
        <name>Mg(2+)</name>
        <dbReference type="ChEBI" id="CHEBI:18420"/>
    </cofactor>
</comment>
<dbReference type="GO" id="GO:0042245">
    <property type="term" value="P:RNA repair"/>
    <property type="evidence" value="ECO:0007669"/>
    <property type="project" value="UniProtKB-KW"/>
</dbReference>
<name>A0A8T0CB42_9GAMM</name>
<proteinExistence type="inferred from homology"/>
<organism evidence="14 15">
    <name type="scientific">Pseudoalteromonas rubra</name>
    <dbReference type="NCBI Taxonomy" id="43658"/>
    <lineage>
        <taxon>Bacteria</taxon>
        <taxon>Pseudomonadati</taxon>
        <taxon>Pseudomonadota</taxon>
        <taxon>Gammaproteobacteria</taxon>
        <taxon>Alteromonadales</taxon>
        <taxon>Pseudoalteromonadaceae</taxon>
        <taxon>Pseudoalteromonas</taxon>
    </lineage>
</organism>
<dbReference type="InterPro" id="IPR012006">
    <property type="entry name" value="CCA_bact"/>
</dbReference>
<evidence type="ECO:0000256" key="3">
    <source>
        <dbReference type="ARBA" id="ARBA00022694"/>
    </source>
</evidence>
<evidence type="ECO:0000313" key="14">
    <source>
        <dbReference type="EMBL" id="KAF7787889.1"/>
    </source>
</evidence>
<dbReference type="EMBL" id="AHCD03000027">
    <property type="protein sequence ID" value="KAF7787889.1"/>
    <property type="molecule type" value="Genomic_DNA"/>
</dbReference>
<dbReference type="GO" id="GO:0004810">
    <property type="term" value="F:CCA tRNA nucleotidyltransferase activity"/>
    <property type="evidence" value="ECO:0007669"/>
    <property type="project" value="InterPro"/>
</dbReference>
<evidence type="ECO:0000256" key="7">
    <source>
        <dbReference type="ARBA" id="ARBA00022800"/>
    </source>
</evidence>
<evidence type="ECO:0000256" key="6">
    <source>
        <dbReference type="ARBA" id="ARBA00022741"/>
    </source>
</evidence>
<dbReference type="PANTHER" id="PTHR47545">
    <property type="entry name" value="MULTIFUNCTIONAL CCA PROTEIN"/>
    <property type="match status" value="1"/>
</dbReference>
<dbReference type="InterPro" id="IPR043519">
    <property type="entry name" value="NT_sf"/>
</dbReference>
<evidence type="ECO:0000313" key="15">
    <source>
        <dbReference type="Proteomes" id="UP000016480"/>
    </source>
</evidence>
<dbReference type="Proteomes" id="UP000016480">
    <property type="component" value="Unassembled WGS sequence"/>
</dbReference>
<evidence type="ECO:0000259" key="13">
    <source>
        <dbReference type="Pfam" id="PF12627"/>
    </source>
</evidence>
<dbReference type="Pfam" id="PF01743">
    <property type="entry name" value="PolyA_pol"/>
    <property type="match status" value="1"/>
</dbReference>
<sequence>MKIYLVGGAVRDELLGRPILERDYVVVGSTPEQMEALGYQQVGKDFPVFLHPESKDEHALARTERKQGQGYTGFICDFAPNITLEEDLMRRDLTVNAIARDQDGSLIDPYQGQQDLEARVLRHVSDAFGEDPLRVLRVARFAARYHHLGFTIAPETQALMQRMVDDGELATLTKERVWQEVEKSLKDGAIDVFSEVLASLSALPLVMPWLNDWTSADGQCLKARIAQLNPQDTDFLLMSFALWQCQAQLDGYNLEQDFKIPKAYCEALRDLQAALPVLQGAQWQPHTIMQIFNLLDASRRPQRLTLLCKVARTFSDELASRCDTLSHALSLAANVKAQDVIALGFKGPQIKTEMDKLKVQAIQALFDGQQP</sequence>
<dbReference type="InterPro" id="IPR002646">
    <property type="entry name" value="PolA_pol_head_dom"/>
</dbReference>
<keyword evidence="5" id="KW-0479">Metal-binding</keyword>
<accession>A0A8T0CB42</accession>
<dbReference type="Gene3D" id="1.10.3090.10">
    <property type="entry name" value="cca-adding enzyme, domain 2"/>
    <property type="match status" value="1"/>
</dbReference>
<reference evidence="14 15" key="1">
    <citation type="journal article" date="2012" name="J. Bacteriol.">
        <title>Genome sequence of the cycloprodigiosin-producing bacterial strain Pseudoalteromonas rubra ATCC 29570(T).</title>
        <authorList>
            <person name="Xie B.B."/>
            <person name="Shu Y.L."/>
            <person name="Qin Q.L."/>
            <person name="Rong J.C."/>
            <person name="Zhang X.Y."/>
            <person name="Chen X.L."/>
            <person name="Zhou B.C."/>
            <person name="Zhang Y.Z."/>
        </authorList>
    </citation>
    <scope>NUCLEOTIDE SEQUENCE [LARGE SCALE GENOMIC DNA]</scope>
    <source>
        <strain evidence="14 15">DSM 6842</strain>
    </source>
</reference>
<dbReference type="InterPro" id="IPR050124">
    <property type="entry name" value="tRNA_CCA-adding_enzyme"/>
</dbReference>
<keyword evidence="6" id="KW-0547">Nucleotide-binding</keyword>